<dbReference type="SMART" id="SM00389">
    <property type="entry name" value="HOX"/>
    <property type="match status" value="1"/>
</dbReference>
<dbReference type="InterPro" id="IPR009057">
    <property type="entry name" value="Homeodomain-like_sf"/>
</dbReference>
<dbReference type="EMBL" id="NIRI02000056">
    <property type="protein sequence ID" value="KAG5446596.1"/>
    <property type="molecule type" value="Genomic_DNA"/>
</dbReference>
<evidence type="ECO:0000256" key="2">
    <source>
        <dbReference type="PROSITE-ProRule" id="PRU00108"/>
    </source>
</evidence>
<evidence type="ECO:0000313" key="4">
    <source>
        <dbReference type="EMBL" id="KAG5446596.1"/>
    </source>
</evidence>
<reference evidence="4 5" key="1">
    <citation type="journal article" date="2018" name="Biotechnol. Adv.">
        <title>Improved genomic resources and new bioinformatic workflow for the carcinogenic parasite Clonorchis sinensis: Biotechnological implications.</title>
        <authorList>
            <person name="Wang D."/>
            <person name="Korhonen P.K."/>
            <person name="Gasser R.B."/>
            <person name="Young N.D."/>
        </authorList>
    </citation>
    <scope>NUCLEOTIDE SEQUENCE [LARGE SCALE GENOMIC DNA]</scope>
    <source>
        <strain evidence="4">Cs-k2</strain>
    </source>
</reference>
<dbReference type="STRING" id="79923.A0A3R7CEP4"/>
<dbReference type="PROSITE" id="PS50071">
    <property type="entry name" value="HOMEOBOX_2"/>
    <property type="match status" value="1"/>
</dbReference>
<organism evidence="4 5">
    <name type="scientific">Clonorchis sinensis</name>
    <name type="common">Chinese liver fluke</name>
    <dbReference type="NCBI Taxonomy" id="79923"/>
    <lineage>
        <taxon>Eukaryota</taxon>
        <taxon>Metazoa</taxon>
        <taxon>Spiralia</taxon>
        <taxon>Lophotrochozoa</taxon>
        <taxon>Platyhelminthes</taxon>
        <taxon>Trematoda</taxon>
        <taxon>Digenea</taxon>
        <taxon>Opisthorchiida</taxon>
        <taxon>Opisthorchiata</taxon>
        <taxon>Opisthorchiidae</taxon>
        <taxon>Clonorchis</taxon>
    </lineage>
</organism>
<keyword evidence="2 3" id="KW-0238">DNA-binding</keyword>
<protein>
    <submittedName>
        <fullName evidence="4">Homeobox protein Nkx-2.3</fullName>
    </submittedName>
</protein>
<dbReference type="CDD" id="cd00086">
    <property type="entry name" value="homeodomain"/>
    <property type="match status" value="1"/>
</dbReference>
<dbReference type="SUPFAM" id="SSF46689">
    <property type="entry name" value="Homeodomain-like"/>
    <property type="match status" value="1"/>
</dbReference>
<dbReference type="PANTHER" id="PTHR24340">
    <property type="entry name" value="HOMEOBOX PROTEIN NKX"/>
    <property type="match status" value="1"/>
</dbReference>
<dbReference type="GO" id="GO:0030154">
    <property type="term" value="P:cell differentiation"/>
    <property type="evidence" value="ECO:0007669"/>
    <property type="project" value="TreeGrafter"/>
</dbReference>
<keyword evidence="5" id="KW-1185">Reference proteome</keyword>
<evidence type="ECO:0000256" key="1">
    <source>
        <dbReference type="ARBA" id="ARBA00004123"/>
    </source>
</evidence>
<dbReference type="GO" id="GO:0005634">
    <property type="term" value="C:nucleus"/>
    <property type="evidence" value="ECO:0007669"/>
    <property type="project" value="UniProtKB-SubCell"/>
</dbReference>
<gene>
    <name evidence="4" type="ORF">CSKR_112351</name>
</gene>
<dbReference type="Pfam" id="PF00046">
    <property type="entry name" value="Homeodomain"/>
    <property type="match status" value="1"/>
</dbReference>
<dbReference type="Gene3D" id="1.10.10.60">
    <property type="entry name" value="Homeodomain-like"/>
    <property type="match status" value="1"/>
</dbReference>
<accession>A0A3R7CEP4</accession>
<dbReference type="AlphaFoldDB" id="A0A3R7CEP4"/>
<proteinExistence type="predicted"/>
<feature type="DNA-binding region" description="Homeobox" evidence="2">
    <location>
        <begin position="208"/>
        <end position="253"/>
    </location>
</feature>
<dbReference type="InterPro" id="IPR001356">
    <property type="entry name" value="HD"/>
</dbReference>
<dbReference type="GO" id="GO:0000978">
    <property type="term" value="F:RNA polymerase II cis-regulatory region sequence-specific DNA binding"/>
    <property type="evidence" value="ECO:0007669"/>
    <property type="project" value="TreeGrafter"/>
</dbReference>
<keyword evidence="2 3" id="KW-0539">Nucleus</keyword>
<dbReference type="InParanoid" id="A0A3R7CEP4"/>
<dbReference type="InterPro" id="IPR050394">
    <property type="entry name" value="Homeobox_NK-like"/>
</dbReference>
<dbReference type="GO" id="GO:0000981">
    <property type="term" value="F:DNA-binding transcription factor activity, RNA polymerase II-specific"/>
    <property type="evidence" value="ECO:0007669"/>
    <property type="project" value="TreeGrafter"/>
</dbReference>
<dbReference type="OrthoDB" id="3137333at2759"/>
<sequence>MEISDIQEPSNHPAVGLHLCQRLPQTECCTTQDGFSHNDYHRSQHIHLLDKPHHNLDEENSEQNNPYGAELTPYAEASLSNTLTESLLERDNSTFFLNEHDGEPLYPPSIGHGEDWSFGRMLPYNRRHDAELNSRKDKFLIKNCASSETSTNGAPQLPNSFNEPPYSCRIRDIKEIPVTFDPPKISDTSHTFERSRSGDFLLMRQRGRRKPRILFSQAQIFELESRFKHQRYLSAQEREHLAATLKMSPQQVSESENVLNS</sequence>
<evidence type="ECO:0000313" key="5">
    <source>
        <dbReference type="Proteomes" id="UP000286415"/>
    </source>
</evidence>
<comment type="caution">
    <text evidence="4">The sequence shown here is derived from an EMBL/GenBank/DDBJ whole genome shotgun (WGS) entry which is preliminary data.</text>
</comment>
<dbReference type="Proteomes" id="UP000286415">
    <property type="component" value="Unassembled WGS sequence"/>
</dbReference>
<reference evidence="4 5" key="2">
    <citation type="journal article" date="2021" name="Genomics">
        <title>High-quality reference genome for Clonorchis sinensis.</title>
        <authorList>
            <person name="Young N.D."/>
            <person name="Stroehlein A.J."/>
            <person name="Kinkar L."/>
            <person name="Wang T."/>
            <person name="Sohn W.M."/>
            <person name="Chang B.C.H."/>
            <person name="Kaur P."/>
            <person name="Weisz D."/>
            <person name="Dudchenko O."/>
            <person name="Aiden E.L."/>
            <person name="Korhonen P.K."/>
            <person name="Gasser R.B."/>
        </authorList>
    </citation>
    <scope>NUCLEOTIDE SEQUENCE [LARGE SCALE GENOMIC DNA]</scope>
    <source>
        <strain evidence="4">Cs-k2</strain>
    </source>
</reference>
<evidence type="ECO:0000256" key="3">
    <source>
        <dbReference type="RuleBase" id="RU000682"/>
    </source>
</evidence>
<dbReference type="PANTHER" id="PTHR24340:SF32">
    <property type="entry name" value="HOMEOBOX PROTEIN NKX-2.3"/>
    <property type="match status" value="1"/>
</dbReference>
<keyword evidence="2 3" id="KW-0371">Homeobox</keyword>
<name>A0A3R7CEP4_CLOSI</name>
<comment type="subcellular location">
    <subcellularLocation>
        <location evidence="1 2 3">Nucleus</location>
    </subcellularLocation>
</comment>